<accession>A0A8D2J087</accession>
<evidence type="ECO:0000256" key="1">
    <source>
        <dbReference type="ARBA" id="ARBA00004651"/>
    </source>
</evidence>
<dbReference type="FunFam" id="1.20.1070.10:FF:000001">
    <property type="entry name" value="Olfactory receptor"/>
    <property type="match status" value="1"/>
</dbReference>
<evidence type="ECO:0000259" key="13">
    <source>
        <dbReference type="PROSITE" id="PS50262"/>
    </source>
</evidence>
<evidence type="ECO:0000256" key="4">
    <source>
        <dbReference type="ARBA" id="ARBA00022692"/>
    </source>
</evidence>
<comment type="subcellular location">
    <subcellularLocation>
        <location evidence="1 12">Cell membrane</location>
        <topology evidence="1 12">Multi-pass membrane protein</topology>
    </subcellularLocation>
</comment>
<feature type="transmembrane region" description="Helical" evidence="12">
    <location>
        <begin position="216"/>
        <end position="241"/>
    </location>
</feature>
<feature type="transmembrane region" description="Helical" evidence="12">
    <location>
        <begin position="262"/>
        <end position="280"/>
    </location>
</feature>
<sequence length="333" mass="37846">MINQTIVREFLLLGFGDLPKLQVLLFLVFLIIYLPLSDTHSINIILFLMVLVLYLVTLMGNILIIIVTWTDPVLHSPMYFFLWNLSFLEIGYTSTIIPKMLSNILSEDTSISFIGCAIQMYFFGSLGIAECCLLAAMAYDRYVAICHPLHYAVIMSRTMCLQISLICWLLGVLVVLVPATLIFTLPFCGPNKINHFFCDLPPLLRLACANTFKMEIIIFTVTVLFILLPFLLILISYICILQNVLKMSFATSRSKAFSTCSSHILVVMFFYGSAVLTYLRPQSAYSVETDKVLSFFYTAICPVMNPLIYSLRNKDVKDSLKKLMGRKILFSRM</sequence>
<dbReference type="CDD" id="cd15225">
    <property type="entry name" value="7tmA_OR10A-like"/>
    <property type="match status" value="1"/>
</dbReference>
<dbReference type="GO" id="GO:0004984">
    <property type="term" value="F:olfactory receptor activity"/>
    <property type="evidence" value="ECO:0007669"/>
    <property type="project" value="InterPro"/>
</dbReference>
<evidence type="ECO:0000256" key="7">
    <source>
        <dbReference type="ARBA" id="ARBA00023040"/>
    </source>
</evidence>
<evidence type="ECO:0000256" key="12">
    <source>
        <dbReference type="RuleBase" id="RU363047"/>
    </source>
</evidence>
<dbReference type="PRINTS" id="PR00237">
    <property type="entry name" value="GPCRRHODOPSN"/>
</dbReference>
<dbReference type="SUPFAM" id="SSF81321">
    <property type="entry name" value="Family A G protein-coupled receptor-like"/>
    <property type="match status" value="1"/>
</dbReference>
<dbReference type="PRINTS" id="PR00245">
    <property type="entry name" value="OLFACTORYR"/>
</dbReference>
<keyword evidence="4 11" id="KW-0812">Transmembrane</keyword>
<dbReference type="InterPro" id="IPR017452">
    <property type="entry name" value="GPCR_Rhodpsn_7TM"/>
</dbReference>
<evidence type="ECO:0000256" key="6">
    <source>
        <dbReference type="ARBA" id="ARBA00022989"/>
    </source>
</evidence>
<keyword evidence="10 11" id="KW-0807">Transducer</keyword>
<dbReference type="Pfam" id="PF13853">
    <property type="entry name" value="7tm_4"/>
    <property type="match status" value="1"/>
</dbReference>
<dbReference type="GO" id="GO:0005886">
    <property type="term" value="C:plasma membrane"/>
    <property type="evidence" value="ECO:0007669"/>
    <property type="project" value="UniProtKB-SubCell"/>
</dbReference>
<evidence type="ECO:0000256" key="9">
    <source>
        <dbReference type="ARBA" id="ARBA00023170"/>
    </source>
</evidence>
<dbReference type="Gene3D" id="1.20.1070.10">
    <property type="entry name" value="Rhodopsin 7-helix transmembrane proteins"/>
    <property type="match status" value="1"/>
</dbReference>
<feature type="transmembrane region" description="Helical" evidence="12">
    <location>
        <begin position="118"/>
        <end position="139"/>
    </location>
</feature>
<keyword evidence="2 12" id="KW-1003">Cell membrane</keyword>
<dbReference type="InterPro" id="IPR000725">
    <property type="entry name" value="Olfact_rcpt"/>
</dbReference>
<dbReference type="Ensembl" id="ENSVKKT00000007556.1">
    <property type="protein sequence ID" value="ENSVKKP00000007362.1"/>
    <property type="gene ID" value="ENSVKKG00000005289.1"/>
</dbReference>
<evidence type="ECO:0000313" key="14">
    <source>
        <dbReference type="Ensembl" id="ENSVKKP00000007362.1"/>
    </source>
</evidence>
<evidence type="ECO:0000256" key="11">
    <source>
        <dbReference type="RuleBase" id="RU000688"/>
    </source>
</evidence>
<dbReference type="AlphaFoldDB" id="A0A8D2J087"/>
<keyword evidence="8 12" id="KW-0472">Membrane</keyword>
<keyword evidence="3 12" id="KW-0716">Sensory transduction</keyword>
<dbReference type="PANTHER" id="PTHR26452">
    <property type="entry name" value="OLFACTORY RECEPTOR"/>
    <property type="match status" value="1"/>
</dbReference>
<keyword evidence="5 12" id="KW-0552">Olfaction</keyword>
<feature type="transmembrane region" description="Helical" evidence="12">
    <location>
        <begin position="292"/>
        <end position="311"/>
    </location>
</feature>
<feature type="domain" description="G-protein coupled receptors family 1 profile" evidence="13">
    <location>
        <begin position="60"/>
        <end position="309"/>
    </location>
</feature>
<evidence type="ECO:0000256" key="10">
    <source>
        <dbReference type="ARBA" id="ARBA00023224"/>
    </source>
</evidence>
<keyword evidence="15" id="KW-1185">Reference proteome</keyword>
<dbReference type="InterPro" id="IPR000276">
    <property type="entry name" value="GPCR_Rhodpsn"/>
</dbReference>
<reference evidence="14" key="1">
    <citation type="submission" date="2025-08" db="UniProtKB">
        <authorList>
            <consortium name="Ensembl"/>
        </authorList>
    </citation>
    <scope>IDENTIFICATION</scope>
</reference>
<evidence type="ECO:0000256" key="5">
    <source>
        <dbReference type="ARBA" id="ARBA00022725"/>
    </source>
</evidence>
<protein>
    <recommendedName>
        <fullName evidence="12">Olfactory receptor</fullName>
    </recommendedName>
</protein>
<reference evidence="14" key="2">
    <citation type="submission" date="2025-09" db="UniProtKB">
        <authorList>
            <consortium name="Ensembl"/>
        </authorList>
    </citation>
    <scope>IDENTIFICATION</scope>
</reference>
<keyword evidence="9 11" id="KW-0675">Receptor</keyword>
<keyword evidence="7 11" id="KW-0297">G-protein coupled receptor</keyword>
<organism evidence="14 15">
    <name type="scientific">Varanus komodoensis</name>
    <name type="common">Komodo dragon</name>
    <dbReference type="NCBI Taxonomy" id="61221"/>
    <lineage>
        <taxon>Eukaryota</taxon>
        <taxon>Metazoa</taxon>
        <taxon>Chordata</taxon>
        <taxon>Craniata</taxon>
        <taxon>Vertebrata</taxon>
        <taxon>Euteleostomi</taxon>
        <taxon>Lepidosauria</taxon>
        <taxon>Squamata</taxon>
        <taxon>Bifurcata</taxon>
        <taxon>Unidentata</taxon>
        <taxon>Episquamata</taxon>
        <taxon>Toxicofera</taxon>
        <taxon>Anguimorpha</taxon>
        <taxon>Paleoanguimorpha</taxon>
        <taxon>Varanoidea</taxon>
        <taxon>Varanidae</taxon>
        <taxon>Varanus</taxon>
    </lineage>
</organism>
<name>A0A8D2J087_VARKO</name>
<dbReference type="GO" id="GO:0004930">
    <property type="term" value="F:G protein-coupled receptor activity"/>
    <property type="evidence" value="ECO:0007669"/>
    <property type="project" value="UniProtKB-KW"/>
</dbReference>
<feature type="transmembrane region" description="Helical" evidence="12">
    <location>
        <begin position="160"/>
        <end position="183"/>
    </location>
</feature>
<dbReference type="PROSITE" id="PS50262">
    <property type="entry name" value="G_PROTEIN_RECEP_F1_2"/>
    <property type="match status" value="1"/>
</dbReference>
<comment type="similarity">
    <text evidence="11">Belongs to the G-protein coupled receptor 1 family.</text>
</comment>
<dbReference type="PROSITE" id="PS00237">
    <property type="entry name" value="G_PROTEIN_RECEP_F1_1"/>
    <property type="match status" value="1"/>
</dbReference>
<evidence type="ECO:0000256" key="8">
    <source>
        <dbReference type="ARBA" id="ARBA00023136"/>
    </source>
</evidence>
<dbReference type="OMA" id="FYTVVCP"/>
<keyword evidence="6 12" id="KW-1133">Transmembrane helix</keyword>
<proteinExistence type="inferred from homology"/>
<feature type="transmembrane region" description="Helical" evidence="12">
    <location>
        <begin position="42"/>
        <end position="67"/>
    </location>
</feature>
<dbReference type="Proteomes" id="UP000694545">
    <property type="component" value="Unplaced"/>
</dbReference>
<dbReference type="InterPro" id="IPR050516">
    <property type="entry name" value="Olfactory_GPCR"/>
</dbReference>
<evidence type="ECO:0000313" key="15">
    <source>
        <dbReference type="Proteomes" id="UP000694545"/>
    </source>
</evidence>
<feature type="transmembrane region" description="Helical" evidence="12">
    <location>
        <begin position="12"/>
        <end position="36"/>
    </location>
</feature>
<evidence type="ECO:0000256" key="2">
    <source>
        <dbReference type="ARBA" id="ARBA00022475"/>
    </source>
</evidence>
<evidence type="ECO:0000256" key="3">
    <source>
        <dbReference type="ARBA" id="ARBA00022606"/>
    </source>
</evidence>
<feature type="transmembrane region" description="Helical" evidence="12">
    <location>
        <begin position="79"/>
        <end position="98"/>
    </location>
</feature>